<proteinExistence type="predicted"/>
<keyword evidence="2" id="KW-1185">Reference proteome</keyword>
<reference evidence="1 2" key="1">
    <citation type="submission" date="2019-05" db="EMBL/GenBank/DDBJ databases">
        <title>Emergence of the Ug99 lineage of the wheat stem rust pathogen through somatic hybridization.</title>
        <authorList>
            <person name="Li F."/>
            <person name="Upadhyaya N.M."/>
            <person name="Sperschneider J."/>
            <person name="Matny O."/>
            <person name="Nguyen-Phuc H."/>
            <person name="Mago R."/>
            <person name="Raley C."/>
            <person name="Miller M.E."/>
            <person name="Silverstein K.A.T."/>
            <person name="Henningsen E."/>
            <person name="Hirsch C.D."/>
            <person name="Visser B."/>
            <person name="Pretorius Z.A."/>
            <person name="Steffenson B.J."/>
            <person name="Schwessinger B."/>
            <person name="Dodds P.N."/>
            <person name="Figueroa M."/>
        </authorList>
    </citation>
    <scope>NUCLEOTIDE SEQUENCE [LARGE SCALE GENOMIC DNA]</scope>
    <source>
        <strain evidence="1">21-0</strain>
    </source>
</reference>
<accession>A0A5B0LHR8</accession>
<dbReference type="Proteomes" id="UP000324748">
    <property type="component" value="Unassembled WGS sequence"/>
</dbReference>
<evidence type="ECO:0000313" key="2">
    <source>
        <dbReference type="Proteomes" id="UP000324748"/>
    </source>
</evidence>
<name>A0A5B0LHR8_PUCGR</name>
<protein>
    <submittedName>
        <fullName evidence="1">Uncharacterized protein</fullName>
    </submittedName>
</protein>
<dbReference type="AlphaFoldDB" id="A0A5B0LHR8"/>
<dbReference type="EMBL" id="VSWC01000204">
    <property type="protein sequence ID" value="KAA1063891.1"/>
    <property type="molecule type" value="Genomic_DNA"/>
</dbReference>
<evidence type="ECO:0000313" key="1">
    <source>
        <dbReference type="EMBL" id="KAA1063891.1"/>
    </source>
</evidence>
<sequence>MNNGGLHLASLVEQQVKTPLINKATHHSTTPHHQHHIHTTPIAQSNLARIVSWPIGERNNQTILVSLISLSLHFLHPFHAESTSPSINPSPPTNSLVWPATNRYPICKRPVVIVS</sequence>
<gene>
    <name evidence="1" type="ORF">PGT21_000120</name>
</gene>
<organism evidence="1 2">
    <name type="scientific">Puccinia graminis f. sp. tritici</name>
    <dbReference type="NCBI Taxonomy" id="56615"/>
    <lineage>
        <taxon>Eukaryota</taxon>
        <taxon>Fungi</taxon>
        <taxon>Dikarya</taxon>
        <taxon>Basidiomycota</taxon>
        <taxon>Pucciniomycotina</taxon>
        <taxon>Pucciniomycetes</taxon>
        <taxon>Pucciniales</taxon>
        <taxon>Pucciniaceae</taxon>
        <taxon>Puccinia</taxon>
    </lineage>
</organism>
<comment type="caution">
    <text evidence="1">The sequence shown here is derived from an EMBL/GenBank/DDBJ whole genome shotgun (WGS) entry which is preliminary data.</text>
</comment>